<feature type="transmembrane region" description="Helical" evidence="9">
    <location>
        <begin position="308"/>
        <end position="329"/>
    </location>
</feature>
<evidence type="ECO:0000256" key="4">
    <source>
        <dbReference type="ARBA" id="ARBA00022692"/>
    </source>
</evidence>
<evidence type="ECO:0000256" key="7">
    <source>
        <dbReference type="ARBA" id="ARBA00022989"/>
    </source>
</evidence>
<dbReference type="GO" id="GO:0008250">
    <property type="term" value="C:oligosaccharyltransferase complex"/>
    <property type="evidence" value="ECO:0007669"/>
    <property type="project" value="TreeGrafter"/>
</dbReference>
<evidence type="ECO:0000313" key="12">
    <source>
        <dbReference type="Proteomes" id="UP000747399"/>
    </source>
</evidence>
<evidence type="ECO:0000256" key="8">
    <source>
        <dbReference type="ARBA" id="ARBA00023136"/>
    </source>
</evidence>
<dbReference type="GO" id="GO:0018279">
    <property type="term" value="P:protein N-linked glycosylation via asparagine"/>
    <property type="evidence" value="ECO:0007669"/>
    <property type="project" value="TreeGrafter"/>
</dbReference>
<reference evidence="11" key="1">
    <citation type="journal article" date="2021" name="Proc. Natl. Acad. Sci. U.S.A.">
        <title>Three genomes in the algal genus Volvox reveal the fate of a haploid sex-determining region after a transition to homothallism.</title>
        <authorList>
            <person name="Yamamoto K."/>
            <person name="Hamaji T."/>
            <person name="Kawai-Toyooka H."/>
            <person name="Matsuzaki R."/>
            <person name="Takahashi F."/>
            <person name="Nishimura Y."/>
            <person name="Kawachi M."/>
            <person name="Noguchi H."/>
            <person name="Minakuchi Y."/>
            <person name="Umen J.G."/>
            <person name="Toyoda A."/>
            <person name="Nozaki H."/>
        </authorList>
    </citation>
    <scope>NUCLEOTIDE SEQUENCE</scope>
    <source>
        <strain evidence="11">NIES-3780</strain>
    </source>
</reference>
<organism evidence="11 12">
    <name type="scientific">Volvox africanus</name>
    <dbReference type="NCBI Taxonomy" id="51714"/>
    <lineage>
        <taxon>Eukaryota</taxon>
        <taxon>Viridiplantae</taxon>
        <taxon>Chlorophyta</taxon>
        <taxon>core chlorophytes</taxon>
        <taxon>Chlorophyceae</taxon>
        <taxon>CS clade</taxon>
        <taxon>Chlamydomonadales</taxon>
        <taxon>Volvocaceae</taxon>
        <taxon>Volvox</taxon>
    </lineage>
</organism>
<evidence type="ECO:0000256" key="9">
    <source>
        <dbReference type="SAM" id="Phobius"/>
    </source>
</evidence>
<feature type="transmembrane region" description="Helical" evidence="9">
    <location>
        <begin position="195"/>
        <end position="212"/>
    </location>
</feature>
<keyword evidence="5 10" id="KW-0732">Signal</keyword>
<keyword evidence="6" id="KW-0256">Endoplasmic reticulum</keyword>
<gene>
    <name evidence="11" type="ORF">Vafri_12530</name>
</gene>
<comment type="subcellular location">
    <subcellularLocation>
        <location evidence="2">Endoplasmic reticulum membrane</location>
        <topology evidence="2">Multi-pass membrane protein</topology>
    </subcellularLocation>
</comment>
<evidence type="ECO:0000256" key="3">
    <source>
        <dbReference type="ARBA" id="ARBA00009561"/>
    </source>
</evidence>
<feature type="transmembrane region" description="Helical" evidence="9">
    <location>
        <begin position="224"/>
        <end position="246"/>
    </location>
</feature>
<feature type="signal peptide" evidence="10">
    <location>
        <begin position="1"/>
        <end position="26"/>
    </location>
</feature>
<name>A0A8J4F1N5_9CHLO</name>
<evidence type="ECO:0000313" key="11">
    <source>
        <dbReference type="EMBL" id="GIL57275.1"/>
    </source>
</evidence>
<protein>
    <recommendedName>
        <fullName evidence="13">Dolichyl-diphosphooligosaccharide--protein glycosyltransferase subunit 3</fullName>
    </recommendedName>
</protein>
<sequence>MFLTEMTRTLLAIILCVITTPKLISASPDLSELHAMRDQARDAVVILTDDVLKQYVMGRNRPYTVAIYFSAEQVSEGNPSLRLGELRKEYGLAAKAFAKGPDSDKIFFFEAALETSQMPFAMLQVNALPCVVRILPDLHVSSSTVELSRADKMVPDTVGTHNYPWPAEVFVKFMGDRQGLKAAEVDRPSIYKSPLFPVVLLSGLVSLAYLVYKVYTMSLLQHPALWAVLSLAVFWFSVSGGMYNIIRGVPFFIRDRKGNLQFFLTGRQGQLGAEGFTLGTLYLLVSCSVAFITFLAPRISNRILRDTLSLIGTAVAAGSIYQTFMLWTMKTGYHHVLHV</sequence>
<dbReference type="Pfam" id="PF04756">
    <property type="entry name" value="OST3_OST6"/>
    <property type="match status" value="1"/>
</dbReference>
<evidence type="ECO:0000256" key="5">
    <source>
        <dbReference type="ARBA" id="ARBA00022729"/>
    </source>
</evidence>
<comment type="similarity">
    <text evidence="3">Belongs to the OST3/OST6 family.</text>
</comment>
<evidence type="ECO:0008006" key="13">
    <source>
        <dbReference type="Google" id="ProtNLM"/>
    </source>
</evidence>
<keyword evidence="4 9" id="KW-0812">Transmembrane</keyword>
<evidence type="ECO:0000256" key="2">
    <source>
        <dbReference type="ARBA" id="ARBA00004477"/>
    </source>
</evidence>
<dbReference type="Proteomes" id="UP000747399">
    <property type="component" value="Unassembled WGS sequence"/>
</dbReference>
<dbReference type="PANTHER" id="PTHR12692:SF0">
    <property type="entry name" value="GH11935P"/>
    <property type="match status" value="1"/>
</dbReference>
<comment type="function">
    <text evidence="1">Subunit of the oligosaccharyl transferase (OST) complex that catalyzes the initial transfer of a defined glycan (Glc(3)Man(9)GlcNAc(2) in eukaryotes) from the lipid carrier dolichol-pyrophosphate to an asparagine residue within an Asn-X-Ser/Thr consensus motif in nascent polypeptide chains, the first step in protein N-glycosylation. N-glycosylation occurs cotranslationally and the complex associates with the Sec61 complex at the channel-forming translocon complex that mediates protein translocation across the endoplasmic reticulum (ER). All subunits are required for a maximal enzyme activity.</text>
</comment>
<keyword evidence="7 9" id="KW-1133">Transmembrane helix</keyword>
<dbReference type="AlphaFoldDB" id="A0A8J4F1N5"/>
<evidence type="ECO:0000256" key="1">
    <source>
        <dbReference type="ARBA" id="ARBA00002791"/>
    </source>
</evidence>
<dbReference type="EMBL" id="BNCO01000027">
    <property type="protein sequence ID" value="GIL57275.1"/>
    <property type="molecule type" value="Genomic_DNA"/>
</dbReference>
<comment type="caution">
    <text evidence="11">The sequence shown here is derived from an EMBL/GenBank/DDBJ whole genome shotgun (WGS) entry which is preliminary data.</text>
</comment>
<evidence type="ECO:0000256" key="6">
    <source>
        <dbReference type="ARBA" id="ARBA00022824"/>
    </source>
</evidence>
<dbReference type="InterPro" id="IPR021149">
    <property type="entry name" value="OligosaccharylTrfase_OST3/OST6"/>
</dbReference>
<dbReference type="PANTHER" id="PTHR12692">
    <property type="entry name" value="DOLICHYL-DIPHOSPHOOLIGOSACCHARIDE--PROTEIN GLYCOSYLTRANSFERASE-RELATED"/>
    <property type="match status" value="1"/>
</dbReference>
<evidence type="ECO:0000256" key="10">
    <source>
        <dbReference type="SAM" id="SignalP"/>
    </source>
</evidence>
<dbReference type="Gene3D" id="3.40.30.10">
    <property type="entry name" value="Glutaredoxin"/>
    <property type="match status" value="1"/>
</dbReference>
<feature type="chain" id="PRO_5035255190" description="Dolichyl-diphosphooligosaccharide--protein glycosyltransferase subunit 3" evidence="10">
    <location>
        <begin position="27"/>
        <end position="339"/>
    </location>
</feature>
<keyword evidence="12" id="KW-1185">Reference proteome</keyword>
<accession>A0A8J4F1N5</accession>
<proteinExistence type="inferred from homology"/>
<feature type="transmembrane region" description="Helical" evidence="9">
    <location>
        <begin position="276"/>
        <end position="296"/>
    </location>
</feature>
<keyword evidence="8 9" id="KW-0472">Membrane</keyword>